<dbReference type="AlphaFoldDB" id="A0A6C0CSS7"/>
<sequence length="570" mass="64172">METYAGAALSGLGYALSQDRDTFQSIQNQAAQKADLPSMKNIYESTHYIQTRQEEFDNALNNWSKSQRPMETGVVPRPAYADMFLPISPEQKTTQPSGNYVESLNGNQIPIENFQHNNMQPFFRKDITQNTDPFASSAYLENSTGRGEYLFKHKQETQCFFEPAPQMGNVCGMKDNSDYYVSHIESPIKRNNDFPIEQVRVGPGLNLGFTAAGEGGFQQTRTLDYAVEKNVDQLRPLSRPKSTYELPFQGPQKMQTGGTRGLEGTFSKNRPDTYYKQSKDQWLHTTGAVIRETERPELIVKPTSRVDSHVDYKGHLNAVVKAIVAPFTDILKRTPKEYLVDAPRIFGNMNAQIPEKPTTYDPITHALRTTIKETTIHDTTILNAKGPDGIPVQTEDDARTTNRETLKSFETTRNVNSHVYKAFVYDPEEISRRTNRETTSTNINQYGYVMGSVSQHTPMSYDADYNAEIDGTREMMNIKSGNTPGAGGAYVGLTKDGIDMEIKKLTQDYMAAREQHNVTRIYQPTAKEVTSCEVTKTPQGACLVEQVDRLDPDILSQLRNNPYNLSVNPI</sequence>
<name>A0A6C0CSS7_9ZZZZ</name>
<protein>
    <recommendedName>
        <fullName evidence="2">DUF5899 domain-containing protein</fullName>
    </recommendedName>
</protein>
<accession>A0A6C0CSS7</accession>
<feature type="region of interest" description="Disordered" evidence="1">
    <location>
        <begin position="241"/>
        <end position="267"/>
    </location>
</feature>
<evidence type="ECO:0000313" key="3">
    <source>
        <dbReference type="EMBL" id="QHT06930.1"/>
    </source>
</evidence>
<reference evidence="3" key="1">
    <citation type="journal article" date="2020" name="Nature">
        <title>Giant virus diversity and host interactions through global metagenomics.</title>
        <authorList>
            <person name="Schulz F."/>
            <person name="Roux S."/>
            <person name="Paez-Espino D."/>
            <person name="Jungbluth S."/>
            <person name="Walsh D.A."/>
            <person name="Denef V.J."/>
            <person name="McMahon K.D."/>
            <person name="Konstantinidis K.T."/>
            <person name="Eloe-Fadrosh E.A."/>
            <person name="Kyrpides N.C."/>
            <person name="Woyke T."/>
        </authorList>
    </citation>
    <scope>NUCLEOTIDE SEQUENCE</scope>
    <source>
        <strain evidence="3">GVMAG-M-3300021962-46</strain>
    </source>
</reference>
<feature type="domain" description="DUF5899" evidence="2">
    <location>
        <begin position="189"/>
        <end position="274"/>
    </location>
</feature>
<proteinExistence type="predicted"/>
<dbReference type="Pfam" id="PF19251">
    <property type="entry name" value="DUF5899"/>
    <property type="match status" value="1"/>
</dbReference>
<organism evidence="3">
    <name type="scientific">viral metagenome</name>
    <dbReference type="NCBI Taxonomy" id="1070528"/>
    <lineage>
        <taxon>unclassified sequences</taxon>
        <taxon>metagenomes</taxon>
        <taxon>organismal metagenomes</taxon>
    </lineage>
</organism>
<evidence type="ECO:0000259" key="2">
    <source>
        <dbReference type="Pfam" id="PF19251"/>
    </source>
</evidence>
<evidence type="ECO:0000256" key="1">
    <source>
        <dbReference type="SAM" id="MobiDB-lite"/>
    </source>
</evidence>
<dbReference type="InterPro" id="IPR045418">
    <property type="entry name" value="P2_DUF5899"/>
</dbReference>
<dbReference type="EMBL" id="MN739479">
    <property type="protein sequence ID" value="QHT06930.1"/>
    <property type="molecule type" value="Genomic_DNA"/>
</dbReference>